<sequence length="356" mass="36795">MGLWAPEGAAWSVVTSGDGGACGGEAARPRSSAPRFQGMKVFFTVVAAVYVLYLLFLVVQACSELRHMPYVGEPPPAPREGPPRGRLCGRAVPPAAGAAAGQHGAGHLASAWAAPQEAWGGGLRWSGPQRPLGRPGPCRTNGTWAGRAPLGLAGPSRGCPWPHLAGDYPGPGLLRPVLHTRDLRLKFLTALTFVVLVIRGREPSSGCACRGGVAGGRCSLEDRGAGAASAATCPLLPSIVILYLRFGAQVLQDNFVAELSAHYQNYILHLRWPGAGWSVAAGRRALGGGPEAPLRSGPEAPLSSSAVRAGHVPMSVTGGRDRQLIQGPGVCTPPFSFVGGCGGTESQSQPQAVPEH</sequence>
<dbReference type="Proteomes" id="UP000700334">
    <property type="component" value="Unassembled WGS sequence"/>
</dbReference>
<keyword evidence="1 2" id="KW-0812">Transmembrane</keyword>
<evidence type="ECO:0000256" key="1">
    <source>
        <dbReference type="SAM" id="Phobius"/>
    </source>
</evidence>
<comment type="caution">
    <text evidence="2">The sequence shown here is derived from an EMBL/GenBank/DDBJ whole genome shotgun (WGS) entry which is preliminary data.</text>
</comment>
<accession>A0A8J6DVP7</accession>
<organism evidence="2 3">
    <name type="scientific">Galemys pyrenaicus</name>
    <name type="common">Iberian desman</name>
    <name type="synonym">Pyrenean desman</name>
    <dbReference type="NCBI Taxonomy" id="202257"/>
    <lineage>
        <taxon>Eukaryota</taxon>
        <taxon>Metazoa</taxon>
        <taxon>Chordata</taxon>
        <taxon>Craniata</taxon>
        <taxon>Vertebrata</taxon>
        <taxon>Euteleostomi</taxon>
        <taxon>Mammalia</taxon>
        <taxon>Eutheria</taxon>
        <taxon>Laurasiatheria</taxon>
        <taxon>Eulipotyphla</taxon>
        <taxon>Talpidae</taxon>
        <taxon>Galemys</taxon>
    </lineage>
</organism>
<keyword evidence="3" id="KW-1185">Reference proteome</keyword>
<proteinExistence type="predicted"/>
<keyword evidence="1" id="KW-1133">Transmembrane helix</keyword>
<feature type="transmembrane region" description="Helical" evidence="1">
    <location>
        <begin position="41"/>
        <end position="59"/>
    </location>
</feature>
<reference evidence="2" key="1">
    <citation type="journal article" date="2021" name="Evol. Appl.">
        <title>The genome of the Pyrenean desman and the effects of bottlenecks and inbreeding on the genomic landscape of an endangered species.</title>
        <authorList>
            <person name="Escoda L."/>
            <person name="Castresana J."/>
        </authorList>
    </citation>
    <scope>NUCLEOTIDE SEQUENCE</scope>
    <source>
        <strain evidence="2">IBE-C5619</strain>
    </source>
</reference>
<evidence type="ECO:0000313" key="3">
    <source>
        <dbReference type="Proteomes" id="UP000700334"/>
    </source>
</evidence>
<dbReference type="GO" id="GO:0015643">
    <property type="term" value="F:toxic substance binding"/>
    <property type="evidence" value="ECO:0007669"/>
    <property type="project" value="InterPro"/>
</dbReference>
<dbReference type="PANTHER" id="PTHR31918:SF1">
    <property type="entry name" value="TRANSMEMBRANE PROTEIN 181"/>
    <property type="match status" value="1"/>
</dbReference>
<name>A0A8J6DVP7_GALPY</name>
<gene>
    <name evidence="2" type="ORF">J0S82_012340</name>
</gene>
<dbReference type="EMBL" id="JAGFMF010011435">
    <property type="protein sequence ID" value="KAG8522414.1"/>
    <property type="molecule type" value="Genomic_DNA"/>
</dbReference>
<dbReference type="AlphaFoldDB" id="A0A8J6DVP7"/>
<evidence type="ECO:0000313" key="2">
    <source>
        <dbReference type="EMBL" id="KAG8522414.1"/>
    </source>
</evidence>
<dbReference type="PANTHER" id="PTHR31918">
    <property type="entry name" value="TRANSMEMBRANE PROTEIN 181"/>
    <property type="match status" value="1"/>
</dbReference>
<protein>
    <submittedName>
        <fullName evidence="2">Transmembrane protein 181</fullName>
    </submittedName>
</protein>
<dbReference type="InterPro" id="IPR040416">
    <property type="entry name" value="TMEM181"/>
</dbReference>
<keyword evidence="1" id="KW-0472">Membrane</keyword>